<feature type="signal peptide" evidence="1">
    <location>
        <begin position="1"/>
        <end position="19"/>
    </location>
</feature>
<name>A0A934RCP4_9BACT</name>
<dbReference type="RefSeq" id="WP_200282716.1">
    <property type="nucleotide sequence ID" value="NZ_JAENII010000016.1"/>
</dbReference>
<dbReference type="Gene3D" id="2.120.10.30">
    <property type="entry name" value="TolB, C-terminal domain"/>
    <property type="match status" value="1"/>
</dbReference>
<organism evidence="2 3">
    <name type="scientific">Haloferula rosea</name>
    <dbReference type="NCBI Taxonomy" id="490093"/>
    <lineage>
        <taxon>Bacteria</taxon>
        <taxon>Pseudomonadati</taxon>
        <taxon>Verrucomicrobiota</taxon>
        <taxon>Verrucomicrobiia</taxon>
        <taxon>Verrucomicrobiales</taxon>
        <taxon>Verrucomicrobiaceae</taxon>
        <taxon>Haloferula</taxon>
    </lineage>
</organism>
<reference evidence="2" key="1">
    <citation type="submission" date="2021-01" db="EMBL/GenBank/DDBJ databases">
        <title>Modified the classification status of verrucomicrobia.</title>
        <authorList>
            <person name="Feng X."/>
        </authorList>
    </citation>
    <scope>NUCLEOTIDE SEQUENCE</scope>
    <source>
        <strain evidence="2">KCTC 22201</strain>
    </source>
</reference>
<dbReference type="PANTHER" id="PTHR33546:SF1">
    <property type="entry name" value="LARGE, MULTIFUNCTIONAL SECRETED PROTEIN"/>
    <property type="match status" value="1"/>
</dbReference>
<dbReference type="EMBL" id="JAENII010000016">
    <property type="protein sequence ID" value="MBK1828727.1"/>
    <property type="molecule type" value="Genomic_DNA"/>
</dbReference>
<accession>A0A934RCP4</accession>
<comment type="caution">
    <text evidence="2">The sequence shown here is derived from an EMBL/GenBank/DDBJ whole genome shotgun (WGS) entry which is preliminary data.</text>
</comment>
<dbReference type="PANTHER" id="PTHR33546">
    <property type="entry name" value="LARGE, MULTIFUNCTIONAL SECRETED PROTEIN-RELATED"/>
    <property type="match status" value="1"/>
</dbReference>
<gene>
    <name evidence="2" type="ORF">JIN81_16960</name>
</gene>
<dbReference type="InterPro" id="IPR011042">
    <property type="entry name" value="6-blade_b-propeller_TolB-like"/>
</dbReference>
<evidence type="ECO:0000313" key="2">
    <source>
        <dbReference type="EMBL" id="MBK1828727.1"/>
    </source>
</evidence>
<keyword evidence="1" id="KW-0732">Signal</keyword>
<sequence length="508" mass="56057">MKSILTSIALLASSPSAFAGFDWQDHYTVEPIPLPQGVDPQVGGMTLTHDGKLAVCLHRGEVLIYDEDSQHWSEFANGLHEPLGIHAEKDGSILVVQRAELTRLVDEDGDGKADLHQVVCNDWGVSGNYHEFAFGLAKDSKGNYYISLGTASNGSGVRSIIRGEWNNTGGLTQDKFLYGGSHGSWTEKKQAVPRMYARVPYRGCILQISPDSRKAKVYATGLRTPNGLFMDENDQLWVSDNQGDWLGASKLHKIEEGAFYGHAASLLWSRNPPDVTPADLPPASLDAMRRKAAALLPQGECGNSITEMRVLRPSFAPIENPGALIIGEMNQPRMPVYLPDTVNGQPQGAIMHFLDTPAIGGGINRMVWSPDGKSLYVGKTHLSWPGKEGINRIRYNGHPFLQVQQFRLTASGFEIQTNGELTDVLKPDDYRIESFSLQYGPRYGSPKVDRSSETVAKVEKQGNSLIIHLKDKPRANRVYGIELPEQLSNEKLGPLSATRYWYTAHQVH</sequence>
<dbReference type="AlphaFoldDB" id="A0A934RCP4"/>
<dbReference type="Proteomes" id="UP000658278">
    <property type="component" value="Unassembled WGS sequence"/>
</dbReference>
<protein>
    <submittedName>
        <fullName evidence="2">Uncharacterized protein</fullName>
    </submittedName>
</protein>
<feature type="chain" id="PRO_5037220933" evidence="1">
    <location>
        <begin position="20"/>
        <end position="508"/>
    </location>
</feature>
<dbReference type="SUPFAM" id="SSF101898">
    <property type="entry name" value="NHL repeat"/>
    <property type="match status" value="1"/>
</dbReference>
<proteinExistence type="predicted"/>
<keyword evidence="3" id="KW-1185">Reference proteome</keyword>
<evidence type="ECO:0000256" key="1">
    <source>
        <dbReference type="SAM" id="SignalP"/>
    </source>
</evidence>
<evidence type="ECO:0000313" key="3">
    <source>
        <dbReference type="Proteomes" id="UP000658278"/>
    </source>
</evidence>